<evidence type="ECO:0000313" key="2">
    <source>
        <dbReference type="Proteomes" id="UP001569963"/>
    </source>
</evidence>
<accession>A0ABV4QKL8</accession>
<evidence type="ECO:0008006" key="3">
    <source>
        <dbReference type="Google" id="ProtNLM"/>
    </source>
</evidence>
<organism evidence="1 2">
    <name type="scientific">Actinomadura monticuli</name>
    <dbReference type="NCBI Taxonomy" id="3097367"/>
    <lineage>
        <taxon>Bacteria</taxon>
        <taxon>Bacillati</taxon>
        <taxon>Actinomycetota</taxon>
        <taxon>Actinomycetes</taxon>
        <taxon>Streptosporangiales</taxon>
        <taxon>Thermomonosporaceae</taxon>
        <taxon>Actinomadura</taxon>
    </lineage>
</organism>
<sequence length="54" mass="5645">MEIVYSKDGTRIACERTGEGPALVHVGGALRVLDGQTHDVAPEALAPVLAEFLA</sequence>
<comment type="caution">
    <text evidence="1">The sequence shown here is derived from an EMBL/GenBank/DDBJ whole genome shotgun (WGS) entry which is preliminary data.</text>
</comment>
<protein>
    <recommendedName>
        <fullName evidence="3">DUF397 domain-containing protein</fullName>
    </recommendedName>
</protein>
<dbReference type="Proteomes" id="UP001569963">
    <property type="component" value="Unassembled WGS sequence"/>
</dbReference>
<name>A0ABV4QKL8_9ACTN</name>
<reference evidence="1 2" key="1">
    <citation type="submission" date="2023-11" db="EMBL/GenBank/DDBJ databases">
        <title>Actinomadura monticuli sp. nov., isolated from volcanic ash.</title>
        <authorList>
            <person name="Lee S.D."/>
            <person name="Yang H."/>
            <person name="Kim I.S."/>
        </authorList>
    </citation>
    <scope>NUCLEOTIDE SEQUENCE [LARGE SCALE GENOMIC DNA]</scope>
    <source>
        <strain evidence="1 2">DLS-62</strain>
    </source>
</reference>
<dbReference type="EMBL" id="JAXCEI010000020">
    <property type="protein sequence ID" value="MFA1543621.1"/>
    <property type="molecule type" value="Genomic_DNA"/>
</dbReference>
<evidence type="ECO:0000313" key="1">
    <source>
        <dbReference type="EMBL" id="MFA1543621.1"/>
    </source>
</evidence>
<dbReference type="RefSeq" id="WP_371954123.1">
    <property type="nucleotide sequence ID" value="NZ_JAXCEI010000020.1"/>
</dbReference>
<keyword evidence="2" id="KW-1185">Reference proteome</keyword>
<gene>
    <name evidence="1" type="ORF">SM611_32240</name>
</gene>
<proteinExistence type="predicted"/>